<organism evidence="6 7">
    <name type="scientific">Dothistroma septosporum (strain NZE10 / CBS 128990)</name>
    <name type="common">Red band needle blight fungus</name>
    <name type="synonym">Mycosphaerella pini</name>
    <dbReference type="NCBI Taxonomy" id="675120"/>
    <lineage>
        <taxon>Eukaryota</taxon>
        <taxon>Fungi</taxon>
        <taxon>Dikarya</taxon>
        <taxon>Ascomycota</taxon>
        <taxon>Pezizomycotina</taxon>
        <taxon>Dothideomycetes</taxon>
        <taxon>Dothideomycetidae</taxon>
        <taxon>Mycosphaerellales</taxon>
        <taxon>Mycosphaerellaceae</taxon>
        <taxon>Dothistroma</taxon>
    </lineage>
</organism>
<keyword evidence="2" id="KW-0285">Flavoprotein</keyword>
<proteinExistence type="inferred from homology"/>
<dbReference type="HOGENOM" id="CLU_019845_6_2_1"/>
<dbReference type="GO" id="GO:0005737">
    <property type="term" value="C:cytoplasm"/>
    <property type="evidence" value="ECO:0007669"/>
    <property type="project" value="TreeGrafter"/>
</dbReference>
<gene>
    <name evidence="6" type="ORF">DOTSEDRAFT_88893</name>
</gene>
<dbReference type="InterPro" id="IPR023753">
    <property type="entry name" value="FAD/NAD-binding_dom"/>
</dbReference>
<evidence type="ECO:0000256" key="1">
    <source>
        <dbReference type="ARBA" id="ARBA00006442"/>
    </source>
</evidence>
<evidence type="ECO:0000256" key="4">
    <source>
        <dbReference type="ARBA" id="ARBA00023002"/>
    </source>
</evidence>
<dbReference type="STRING" id="675120.M2Y3G1"/>
<evidence type="ECO:0000313" key="6">
    <source>
        <dbReference type="EMBL" id="EME42859.1"/>
    </source>
</evidence>
<dbReference type="SUPFAM" id="SSF51905">
    <property type="entry name" value="FAD/NAD(P)-binding domain"/>
    <property type="match status" value="1"/>
</dbReference>
<dbReference type="eggNOG" id="KOG1336">
    <property type="taxonomic scope" value="Eukaryota"/>
</dbReference>
<dbReference type="EMBL" id="KB446540">
    <property type="protein sequence ID" value="EME42859.1"/>
    <property type="molecule type" value="Genomic_DNA"/>
</dbReference>
<dbReference type="AlphaFoldDB" id="M2Y3G1"/>
<sequence>MIKEQSDGESSSGQGPLDIVILGASFGGLSCAHHFLDHIIDRLGTSIATQPYRLIIVTPSTHIYWNIGAPRALVQHGLIKHDDTFVPIEPGFARHRGRDWTIIQAKALDWNPADRSVKIELLNIEAQNRFQNLFTKRSSNINVAATFLPSIQTLHYHALIITTGTSAHSDLLSLHGPHLDTAKSLDSFHRRVTAAKSIVICGGGTSGVEVAGQLATFLNHKHIGPISRKLPNPKSITLITGSDRCLPGVPNPKVGAIAERSLLKLGVEIRHNVRVTDVKEWFDQTGASRIELSDDTQLIADVYVPCTGVSPNTSFVPSYLKDDKGYIQTNHKTMRVDAAAGDRVYAIGDVASYSYNYIPDVYAAVPVVMHNLLNDLIAYELSVSNPYGGNDDYISQLVDQEYVQRKNDSQLCPISRWGGAGMLLGKVLPRVMVHVLKGHDYRVGKAKGVVVDGGNPYVMPMGGG</sequence>
<dbReference type="InterPro" id="IPR036188">
    <property type="entry name" value="FAD/NAD-bd_sf"/>
</dbReference>
<dbReference type="PANTHER" id="PTHR43735:SF3">
    <property type="entry name" value="FERROPTOSIS SUPPRESSOR PROTEIN 1"/>
    <property type="match status" value="1"/>
</dbReference>
<dbReference type="Proteomes" id="UP000016933">
    <property type="component" value="Unassembled WGS sequence"/>
</dbReference>
<dbReference type="GO" id="GO:0050660">
    <property type="term" value="F:flavin adenine dinucleotide binding"/>
    <property type="evidence" value="ECO:0007669"/>
    <property type="project" value="TreeGrafter"/>
</dbReference>
<reference evidence="7" key="1">
    <citation type="journal article" date="2012" name="PLoS Genet.">
        <title>The genomes of the fungal plant pathogens Cladosporium fulvum and Dothistroma septosporum reveal adaptation to different hosts and lifestyles but also signatures of common ancestry.</title>
        <authorList>
            <person name="de Wit P.J.G.M."/>
            <person name="van der Burgt A."/>
            <person name="Oekmen B."/>
            <person name="Stergiopoulos I."/>
            <person name="Abd-Elsalam K.A."/>
            <person name="Aerts A.L."/>
            <person name="Bahkali A.H."/>
            <person name="Beenen H.G."/>
            <person name="Chettri P."/>
            <person name="Cox M.P."/>
            <person name="Datema E."/>
            <person name="de Vries R.P."/>
            <person name="Dhillon B."/>
            <person name="Ganley A.R."/>
            <person name="Griffiths S.A."/>
            <person name="Guo Y."/>
            <person name="Hamelin R.C."/>
            <person name="Henrissat B."/>
            <person name="Kabir M.S."/>
            <person name="Jashni M.K."/>
            <person name="Kema G."/>
            <person name="Klaubauf S."/>
            <person name="Lapidus A."/>
            <person name="Levasseur A."/>
            <person name="Lindquist E."/>
            <person name="Mehrabi R."/>
            <person name="Ohm R.A."/>
            <person name="Owen T.J."/>
            <person name="Salamov A."/>
            <person name="Schwelm A."/>
            <person name="Schijlen E."/>
            <person name="Sun H."/>
            <person name="van den Burg H.A."/>
            <person name="van Ham R.C.H.J."/>
            <person name="Zhang S."/>
            <person name="Goodwin S.B."/>
            <person name="Grigoriev I.V."/>
            <person name="Collemare J."/>
            <person name="Bradshaw R.E."/>
        </authorList>
    </citation>
    <scope>NUCLEOTIDE SEQUENCE [LARGE SCALE GENOMIC DNA]</scope>
    <source>
        <strain evidence="7">NZE10 / CBS 128990</strain>
    </source>
</reference>
<keyword evidence="4" id="KW-0560">Oxidoreductase</keyword>
<dbReference type="Gene3D" id="3.50.50.100">
    <property type="match status" value="1"/>
</dbReference>
<protein>
    <recommendedName>
        <fullName evidence="5">FAD/NAD(P)-binding domain-containing protein</fullName>
    </recommendedName>
</protein>
<reference evidence="6 7" key="2">
    <citation type="journal article" date="2012" name="PLoS Pathog.">
        <title>Diverse lifestyles and strategies of plant pathogenesis encoded in the genomes of eighteen Dothideomycetes fungi.</title>
        <authorList>
            <person name="Ohm R.A."/>
            <person name="Feau N."/>
            <person name="Henrissat B."/>
            <person name="Schoch C.L."/>
            <person name="Horwitz B.A."/>
            <person name="Barry K.W."/>
            <person name="Condon B.J."/>
            <person name="Copeland A.C."/>
            <person name="Dhillon B."/>
            <person name="Glaser F."/>
            <person name="Hesse C.N."/>
            <person name="Kosti I."/>
            <person name="LaButti K."/>
            <person name="Lindquist E.A."/>
            <person name="Lucas S."/>
            <person name="Salamov A.A."/>
            <person name="Bradshaw R.E."/>
            <person name="Ciuffetti L."/>
            <person name="Hamelin R.C."/>
            <person name="Kema G.H.J."/>
            <person name="Lawrence C."/>
            <person name="Scott J.A."/>
            <person name="Spatafora J.W."/>
            <person name="Turgeon B.G."/>
            <person name="de Wit P.J.G.M."/>
            <person name="Zhong S."/>
            <person name="Goodwin S.B."/>
            <person name="Grigoriev I.V."/>
        </authorList>
    </citation>
    <scope>NUCLEOTIDE SEQUENCE [LARGE SCALE GENOMIC DNA]</scope>
    <source>
        <strain evidence="7">NZE10 / CBS 128990</strain>
    </source>
</reference>
<dbReference type="OMA" id="CAHHFLD"/>
<dbReference type="PRINTS" id="PR00411">
    <property type="entry name" value="PNDRDTASEI"/>
</dbReference>
<accession>M2Y3G1</accession>
<evidence type="ECO:0000256" key="3">
    <source>
        <dbReference type="ARBA" id="ARBA00022827"/>
    </source>
</evidence>
<dbReference type="PROSITE" id="PS51257">
    <property type="entry name" value="PROKAR_LIPOPROTEIN"/>
    <property type="match status" value="1"/>
</dbReference>
<dbReference type="PANTHER" id="PTHR43735">
    <property type="entry name" value="APOPTOSIS-INDUCING FACTOR 1"/>
    <property type="match status" value="1"/>
</dbReference>
<comment type="similarity">
    <text evidence="1">Belongs to the FAD-dependent oxidoreductase family.</text>
</comment>
<evidence type="ECO:0000256" key="2">
    <source>
        <dbReference type="ARBA" id="ARBA00022630"/>
    </source>
</evidence>
<keyword evidence="3" id="KW-0274">FAD</keyword>
<dbReference type="PRINTS" id="PR00368">
    <property type="entry name" value="FADPNR"/>
</dbReference>
<dbReference type="OrthoDB" id="202203at2759"/>
<evidence type="ECO:0000313" key="7">
    <source>
        <dbReference type="Proteomes" id="UP000016933"/>
    </source>
</evidence>
<evidence type="ECO:0000259" key="5">
    <source>
        <dbReference type="Pfam" id="PF07992"/>
    </source>
</evidence>
<keyword evidence="7" id="KW-1185">Reference proteome</keyword>
<name>M2Y3G1_DOTSN</name>
<dbReference type="Pfam" id="PF07992">
    <property type="entry name" value="Pyr_redox_2"/>
    <property type="match status" value="1"/>
</dbReference>
<feature type="domain" description="FAD/NAD(P)-binding" evidence="5">
    <location>
        <begin position="18"/>
        <end position="364"/>
    </location>
</feature>
<dbReference type="GO" id="GO:0004174">
    <property type="term" value="F:electron-transferring-flavoprotein dehydrogenase activity"/>
    <property type="evidence" value="ECO:0007669"/>
    <property type="project" value="TreeGrafter"/>
</dbReference>